<evidence type="ECO:0000256" key="3">
    <source>
        <dbReference type="ARBA" id="ARBA00023242"/>
    </source>
</evidence>
<evidence type="ECO:0000256" key="2">
    <source>
        <dbReference type="ARBA" id="ARBA00022884"/>
    </source>
</evidence>
<gene>
    <name evidence="8" type="primary">spen</name>
    <name evidence="9" type="synonym">Gulp1</name>
    <name evidence="8" type="ORF">T4A_14057</name>
    <name evidence="9" type="ORF">T4C_9800</name>
</gene>
<evidence type="ECO:0000256" key="1">
    <source>
        <dbReference type="ARBA" id="ARBA00004123"/>
    </source>
</evidence>
<dbReference type="Gene3D" id="2.40.290.10">
    <property type="match status" value="1"/>
</dbReference>
<comment type="subcellular location">
    <subcellularLocation>
        <location evidence="1">Nucleus</location>
    </subcellularLocation>
</comment>
<dbReference type="EMBL" id="JYDV01000006">
    <property type="protein sequence ID" value="KRZ44511.1"/>
    <property type="molecule type" value="Genomic_DNA"/>
</dbReference>
<dbReference type="PANTHER" id="PTHR23147">
    <property type="entry name" value="SERINE/ARGININE RICH SPLICING FACTOR"/>
    <property type="match status" value="1"/>
</dbReference>
<dbReference type="PROSITE" id="PS50917">
    <property type="entry name" value="SPOC"/>
    <property type="match status" value="1"/>
</dbReference>
<dbReference type="InterPro" id="IPR010912">
    <property type="entry name" value="SPOC_met"/>
</dbReference>
<name>A0A0V1EXB8_TRIPS</name>
<feature type="region of interest" description="Disordered" evidence="5">
    <location>
        <begin position="608"/>
        <end position="728"/>
    </location>
</feature>
<evidence type="ECO:0000259" key="7">
    <source>
        <dbReference type="PROSITE" id="PS50917"/>
    </source>
</evidence>
<protein>
    <recommendedName>
        <fullName evidence="12">Msx2-interacting protein</fullName>
    </recommendedName>
</protein>
<feature type="domain" description="SPOC" evidence="7">
    <location>
        <begin position="951"/>
        <end position="1129"/>
    </location>
</feature>
<dbReference type="Proteomes" id="UP000054826">
    <property type="component" value="Unassembled WGS sequence"/>
</dbReference>
<dbReference type="EMBL" id="JYDR01000005">
    <property type="protein sequence ID" value="KRY78146.1"/>
    <property type="molecule type" value="Genomic_DNA"/>
</dbReference>
<evidence type="ECO:0000256" key="4">
    <source>
        <dbReference type="PROSITE-ProRule" id="PRU00176"/>
    </source>
</evidence>
<feature type="compositionally biased region" description="Polar residues" evidence="5">
    <location>
        <begin position="630"/>
        <end position="640"/>
    </location>
</feature>
<dbReference type="InterPro" id="IPR035979">
    <property type="entry name" value="RBD_domain_sf"/>
</dbReference>
<dbReference type="SUPFAM" id="SSF100939">
    <property type="entry name" value="SPOC domain-like"/>
    <property type="match status" value="1"/>
</dbReference>
<keyword evidence="2 4" id="KW-0694">RNA-binding</keyword>
<dbReference type="Proteomes" id="UP000054632">
    <property type="component" value="Unassembled WGS sequence"/>
</dbReference>
<organism evidence="8 10">
    <name type="scientific">Trichinella pseudospiralis</name>
    <name type="common">Parasitic roundworm</name>
    <dbReference type="NCBI Taxonomy" id="6337"/>
    <lineage>
        <taxon>Eukaryota</taxon>
        <taxon>Metazoa</taxon>
        <taxon>Ecdysozoa</taxon>
        <taxon>Nematoda</taxon>
        <taxon>Enoplea</taxon>
        <taxon>Dorylaimia</taxon>
        <taxon>Trichinellida</taxon>
        <taxon>Trichinellidae</taxon>
        <taxon>Trichinella</taxon>
    </lineage>
</organism>
<keyword evidence="3" id="KW-0539">Nucleus</keyword>
<dbReference type="Gene3D" id="3.30.70.330">
    <property type="match status" value="2"/>
</dbReference>
<reference evidence="10 11" key="1">
    <citation type="submission" date="2015-01" db="EMBL/GenBank/DDBJ databases">
        <title>Evolution of Trichinella species and genotypes.</title>
        <authorList>
            <person name="Korhonen P.K."/>
            <person name="Edoardo P."/>
            <person name="Giuseppe L.R."/>
            <person name="Gasser R.B."/>
        </authorList>
    </citation>
    <scope>NUCLEOTIDE SEQUENCE [LARGE SCALE GENOMIC DNA]</scope>
    <source>
        <strain evidence="8">ISS13</strain>
        <strain evidence="9">ISS176</strain>
    </source>
</reference>
<evidence type="ECO:0000313" key="10">
    <source>
        <dbReference type="Proteomes" id="UP000054632"/>
    </source>
</evidence>
<dbReference type="InterPro" id="IPR050907">
    <property type="entry name" value="SRSF"/>
</dbReference>
<dbReference type="GO" id="GO:0003723">
    <property type="term" value="F:RNA binding"/>
    <property type="evidence" value="ECO:0007669"/>
    <property type="project" value="UniProtKB-UniRule"/>
</dbReference>
<dbReference type="SMART" id="SM00360">
    <property type="entry name" value="RRM"/>
    <property type="match status" value="2"/>
</dbReference>
<feature type="region of interest" description="Disordered" evidence="5">
    <location>
        <begin position="412"/>
        <end position="455"/>
    </location>
</feature>
<evidence type="ECO:0000259" key="6">
    <source>
        <dbReference type="PROSITE" id="PS50102"/>
    </source>
</evidence>
<dbReference type="InterPro" id="IPR016194">
    <property type="entry name" value="SPOC-like_C_dom_sf"/>
</dbReference>
<dbReference type="PROSITE" id="PS50102">
    <property type="entry name" value="RRM"/>
    <property type="match status" value="1"/>
</dbReference>
<evidence type="ECO:0000313" key="11">
    <source>
        <dbReference type="Proteomes" id="UP000054826"/>
    </source>
</evidence>
<dbReference type="AlphaFoldDB" id="A0A0V1EXB8"/>
<feature type="compositionally biased region" description="Polar residues" evidence="5">
    <location>
        <begin position="419"/>
        <end position="428"/>
    </location>
</feature>
<dbReference type="Pfam" id="PF00076">
    <property type="entry name" value="RRM_1"/>
    <property type="match status" value="1"/>
</dbReference>
<dbReference type="InterPro" id="IPR000504">
    <property type="entry name" value="RRM_dom"/>
</dbReference>
<comment type="caution">
    <text evidence="8">The sequence shown here is derived from an EMBL/GenBank/DDBJ whole genome shotgun (WGS) entry which is preliminary data.</text>
</comment>
<feature type="domain" description="RRM" evidence="6">
    <location>
        <begin position="131"/>
        <end position="207"/>
    </location>
</feature>
<dbReference type="SUPFAM" id="SSF54928">
    <property type="entry name" value="RNA-binding domain, RBD"/>
    <property type="match status" value="2"/>
</dbReference>
<dbReference type="InterPro" id="IPR012677">
    <property type="entry name" value="Nucleotide-bd_a/b_plait_sf"/>
</dbReference>
<evidence type="ECO:0000313" key="8">
    <source>
        <dbReference type="EMBL" id="KRY78146.1"/>
    </source>
</evidence>
<evidence type="ECO:0008006" key="12">
    <source>
        <dbReference type="Google" id="ProtNLM"/>
    </source>
</evidence>
<evidence type="ECO:0000256" key="5">
    <source>
        <dbReference type="SAM" id="MobiDB-lite"/>
    </source>
</evidence>
<evidence type="ECO:0000313" key="9">
    <source>
        <dbReference type="EMBL" id="KRZ44511.1"/>
    </source>
</evidence>
<feature type="compositionally biased region" description="Polar residues" evidence="5">
    <location>
        <begin position="649"/>
        <end position="669"/>
    </location>
</feature>
<dbReference type="EMBL" id="JYDR01000005">
    <property type="protein sequence ID" value="KRY78144.1"/>
    <property type="molecule type" value="Genomic_DNA"/>
</dbReference>
<sequence>MSFPVCVAVADSNMDENSPETYSWKNRVLLRVDNLPPRLSDCEMKHQLFRKFKAHGYLHSVKVVGFGEDRYGIIEYMQGEDALAIIENHPIMELFGRQSRIRIIPESEDRDDNELKPFANESDDNHMTSSLTMYVGYLPSGLKQSELWAHFQRYGEVLSVDMKHKDTPSPFCFVQFRDAKSILVAIRGIRTNGIYGKRDVKVGLGKSTPTRFIWITTENGSFSYDYCIRKFPNYKTHMIEVMIDPDIKQAVITFDTVESAKAALTSAKLLKSYKDRNFQVDFCSNQLFNDILSRINAANLFSENVRTLSDPGLLMRDMTMPPLSRRISDASGSAGSSRISMGVVTASDADGRRNSLTRRNVVIHENRTEPMVHAVDHTVVERRAVVKVQEETERMMKNDQFQLVRSNDLSIHESKTDLTSKSTSPENRSNSDHIINPLDEGRSAVASRKSSNQVEERERNLFETLTVVESGTAYKLNDEVQFKRIQGTVSGRLLAQPPRDFISRINQPEEEDNQNYHLIKYLDFNPTESSQKNAQYISEIFDSSSTGDACTEKVLKQLLQHSDIAVNAESNEKIIERVRLSDSEASKREEKLTNKYNKLLQNIEDYHMHDLPGTSQTSLELSEMNESTEKAFQSESTGESKTVAKESSDNCSTSTIKNNVEANNKQSSLLDDDDDDQKGNGGGGDDHNKVNGGDDEPSYVENEASRSSSKEPVVMKNTPDEAGNISGIQQNFPTNVEMNNPVATVAGGDFAPFPQVNFSNAAVPPGFPYGNCPGVPIPMLPSHSPLQYGLIPQGVIGASPGPSCAVDPIGNVSYAPIVGGDGLPATGVAPMMTLQTPSSVWSPFCGLTQDMNAYFTHMNWPNFSSSPRHPWWLIPQLQRFQHILPLFYPIGSKLPDDPVLVTTTLNAYNLDGIYRYLSSKNRFEFVLMTRNVEYYAERNRRNVNPEELASIVQLYQAYPLIWYARLHTTTQFFELAFRCVKGSTQVVYQVMSELDGKIPKKASGRMASFIIDGLKAVKSSQYHIYVNRLFRTIPENDHAIVILRVDCFLLEQQAKPNHDFVEFLVKEMLRENYIGFCSTEELSAQQKQLSVHIFPPNKFVRKYLFENHPTEYNALNLKEEDYLVLVIGVFQETANVKEANEISFL</sequence>
<accession>A0A0V1EXB8</accession>
<dbReference type="GO" id="GO:0005634">
    <property type="term" value="C:nucleus"/>
    <property type="evidence" value="ECO:0007669"/>
    <property type="project" value="UniProtKB-SubCell"/>
</dbReference>
<proteinExistence type="predicted"/>